<proteinExistence type="predicted"/>
<dbReference type="Proteomes" id="UP001239445">
    <property type="component" value="Unassembled WGS sequence"/>
</dbReference>
<keyword evidence="3" id="KW-1185">Reference proteome</keyword>
<name>A0AAJ0F3D7_9PEZI</name>
<evidence type="ECO:0000313" key="2">
    <source>
        <dbReference type="EMBL" id="KAK1752127.1"/>
    </source>
</evidence>
<comment type="caution">
    <text evidence="2">The sequence shown here is derived from an EMBL/GenBank/DDBJ whole genome shotgun (WGS) entry which is preliminary data.</text>
</comment>
<evidence type="ECO:0000313" key="3">
    <source>
        <dbReference type="Proteomes" id="UP001239445"/>
    </source>
</evidence>
<feature type="region of interest" description="Disordered" evidence="1">
    <location>
        <begin position="53"/>
        <end position="73"/>
    </location>
</feature>
<feature type="region of interest" description="Disordered" evidence="1">
    <location>
        <begin position="114"/>
        <end position="137"/>
    </location>
</feature>
<reference evidence="2" key="1">
    <citation type="submission" date="2023-06" db="EMBL/GenBank/DDBJ databases">
        <title>Genome-scale phylogeny and comparative genomics of the fungal order Sordariales.</title>
        <authorList>
            <consortium name="Lawrence Berkeley National Laboratory"/>
            <person name="Hensen N."/>
            <person name="Bonometti L."/>
            <person name="Westerberg I."/>
            <person name="Brannstrom I.O."/>
            <person name="Guillou S."/>
            <person name="Cros-Aarteil S."/>
            <person name="Calhoun S."/>
            <person name="Haridas S."/>
            <person name="Kuo A."/>
            <person name="Mondo S."/>
            <person name="Pangilinan J."/>
            <person name="Riley R."/>
            <person name="Labutti K."/>
            <person name="Andreopoulos B."/>
            <person name="Lipzen A."/>
            <person name="Chen C."/>
            <person name="Yanf M."/>
            <person name="Daum C."/>
            <person name="Ng V."/>
            <person name="Clum A."/>
            <person name="Steindorff A."/>
            <person name="Ohm R."/>
            <person name="Martin F."/>
            <person name="Silar P."/>
            <person name="Natvig D."/>
            <person name="Lalanne C."/>
            <person name="Gautier V."/>
            <person name="Ament-Velasquez S.L."/>
            <person name="Kruys A."/>
            <person name="Hutchinson M.I."/>
            <person name="Powell A.J."/>
            <person name="Barry K."/>
            <person name="Miller A.N."/>
            <person name="Grigoriev I.V."/>
            <person name="Debuchy R."/>
            <person name="Gladieux P."/>
            <person name="Thoren M.H."/>
            <person name="Johannesson H."/>
        </authorList>
    </citation>
    <scope>NUCLEOTIDE SEQUENCE</scope>
    <source>
        <strain evidence="2">PSN4</strain>
    </source>
</reference>
<accession>A0AAJ0F3D7</accession>
<evidence type="ECO:0000256" key="1">
    <source>
        <dbReference type="SAM" id="MobiDB-lite"/>
    </source>
</evidence>
<sequence>MIFACGPRPGRGVWIFALCDHDGEGGENLESNPRTRGLLWRLPGECRSACPQPNSEVQWKPGRRSNSALKRGGKRCAPACTLPTRTHEVCSWKRACKHPTKLWTATRGYNTHGTAGDLAQLPRLTRPPSRPSWTTFRPQPRIRRADGDRCGLTHRVLRYDKLVMPFRIPLPPILPPTSHLPRAHTLPPLLLGHSLPIETFLLSPSHPSLHHHTPCFCGPYLSYPCVAAPCAQLADSCFARTPDPRRPSFGDRLRDDGL</sequence>
<feature type="compositionally biased region" description="Low complexity" evidence="1">
    <location>
        <begin position="121"/>
        <end position="137"/>
    </location>
</feature>
<gene>
    <name evidence="2" type="ORF">QBC47DRAFT_66757</name>
</gene>
<dbReference type="EMBL" id="MU839840">
    <property type="protein sequence ID" value="KAK1752127.1"/>
    <property type="molecule type" value="Genomic_DNA"/>
</dbReference>
<organism evidence="2 3">
    <name type="scientific">Echria macrotheca</name>
    <dbReference type="NCBI Taxonomy" id="438768"/>
    <lineage>
        <taxon>Eukaryota</taxon>
        <taxon>Fungi</taxon>
        <taxon>Dikarya</taxon>
        <taxon>Ascomycota</taxon>
        <taxon>Pezizomycotina</taxon>
        <taxon>Sordariomycetes</taxon>
        <taxon>Sordariomycetidae</taxon>
        <taxon>Sordariales</taxon>
        <taxon>Schizotheciaceae</taxon>
        <taxon>Echria</taxon>
    </lineage>
</organism>
<dbReference type="AlphaFoldDB" id="A0AAJ0F3D7"/>
<protein>
    <submittedName>
        <fullName evidence="2">Uncharacterized protein</fullName>
    </submittedName>
</protein>